<name>A0A1M4VMK8_9CLOT</name>
<dbReference type="SUPFAM" id="SSF52518">
    <property type="entry name" value="Thiamin diphosphate-binding fold (THDP-binding)"/>
    <property type="match status" value="1"/>
</dbReference>
<evidence type="ECO:0000313" key="8">
    <source>
        <dbReference type="Proteomes" id="UP000184035"/>
    </source>
</evidence>
<dbReference type="InterPro" id="IPR029061">
    <property type="entry name" value="THDP-binding"/>
</dbReference>
<evidence type="ECO:0000256" key="1">
    <source>
        <dbReference type="ARBA" id="ARBA00001964"/>
    </source>
</evidence>
<keyword evidence="8" id="KW-1185">Reference proteome</keyword>
<evidence type="ECO:0000256" key="5">
    <source>
        <dbReference type="ARBA" id="ARBA00023052"/>
    </source>
</evidence>
<evidence type="ECO:0000259" key="6">
    <source>
        <dbReference type="Pfam" id="PF00456"/>
    </source>
</evidence>
<gene>
    <name evidence="7" type="ORF">SAMN05443638_10851</name>
</gene>
<dbReference type="PANTHER" id="PTHR47514:SF1">
    <property type="entry name" value="TRANSKETOLASE N-TERMINAL SECTION-RELATED"/>
    <property type="match status" value="1"/>
</dbReference>
<dbReference type="PROSITE" id="PS00801">
    <property type="entry name" value="TRANSKETOLASE_1"/>
    <property type="match status" value="1"/>
</dbReference>
<keyword evidence="4" id="KW-0479">Metal-binding</keyword>
<comment type="cofactor">
    <cofactor evidence="1">
        <name>thiamine diphosphate</name>
        <dbReference type="ChEBI" id="CHEBI:58937"/>
    </cofactor>
</comment>
<dbReference type="Proteomes" id="UP000184035">
    <property type="component" value="Unassembled WGS sequence"/>
</dbReference>
<dbReference type="InterPro" id="IPR005474">
    <property type="entry name" value="Transketolase_N"/>
</dbReference>
<dbReference type="EMBL" id="FQVM01000008">
    <property type="protein sequence ID" value="SHE70077.1"/>
    <property type="molecule type" value="Genomic_DNA"/>
</dbReference>
<evidence type="ECO:0000256" key="4">
    <source>
        <dbReference type="ARBA" id="ARBA00022723"/>
    </source>
</evidence>
<comment type="similarity">
    <text evidence="2">Belongs to the transketolase family.</text>
</comment>
<dbReference type="InterPro" id="IPR049557">
    <property type="entry name" value="Transketolase_CS"/>
</dbReference>
<proteinExistence type="inferred from homology"/>
<dbReference type="PANTHER" id="PTHR47514">
    <property type="entry name" value="TRANSKETOLASE N-TERMINAL SECTION-RELATED"/>
    <property type="match status" value="1"/>
</dbReference>
<dbReference type="GO" id="GO:0046872">
    <property type="term" value="F:metal ion binding"/>
    <property type="evidence" value="ECO:0007669"/>
    <property type="project" value="UniProtKB-KW"/>
</dbReference>
<dbReference type="CDD" id="cd02012">
    <property type="entry name" value="TPP_TK"/>
    <property type="match status" value="1"/>
</dbReference>
<protein>
    <submittedName>
        <fullName evidence="7">Transketolase subunit A</fullName>
    </submittedName>
</protein>
<evidence type="ECO:0000313" key="7">
    <source>
        <dbReference type="EMBL" id="SHE70077.1"/>
    </source>
</evidence>
<organism evidence="7 8">
    <name type="scientific">Clostridium fallax</name>
    <dbReference type="NCBI Taxonomy" id="1533"/>
    <lineage>
        <taxon>Bacteria</taxon>
        <taxon>Bacillati</taxon>
        <taxon>Bacillota</taxon>
        <taxon>Clostridia</taxon>
        <taxon>Eubacteriales</taxon>
        <taxon>Clostridiaceae</taxon>
        <taxon>Clostridium</taxon>
    </lineage>
</organism>
<sequence length="274" mass="29875">MSYNIEELQNIAKTLRKDIVTMLTESASGHPGGSLSAADIMTVLYFHEMNINPENPRDPERDRFVLSKGHAAPVLYSALARRGFFNPDELMTLRKFGSMLQGHPNMNDVPGIDMSTGSLGQGISAAVGMALAGKTDKKSYRVYSILGDGELEEGQVWEASMCAAHYKLDNLTAFVDFNGLQIDGNIQDVMNPAPVGEKFKAFGWHVIEINGHDMEAIIKAIEEAKNTKGKPTMIVAKTVKGKGVSFMENLASWHGTAPTKEQCELAIKEIGGEN</sequence>
<keyword evidence="5" id="KW-0786">Thiamine pyrophosphate</keyword>
<dbReference type="RefSeq" id="WP_072894751.1">
    <property type="nucleotide sequence ID" value="NZ_FQVM01000008.1"/>
</dbReference>
<dbReference type="AlphaFoldDB" id="A0A1M4VMK8"/>
<dbReference type="Gene3D" id="3.40.50.970">
    <property type="match status" value="1"/>
</dbReference>
<evidence type="ECO:0000256" key="2">
    <source>
        <dbReference type="ARBA" id="ARBA00007131"/>
    </source>
</evidence>
<dbReference type="OrthoDB" id="8732661at2"/>
<accession>A0A1M4VMK8</accession>
<dbReference type="GO" id="GO:0016740">
    <property type="term" value="F:transferase activity"/>
    <property type="evidence" value="ECO:0007669"/>
    <property type="project" value="UniProtKB-KW"/>
</dbReference>
<dbReference type="STRING" id="1533.SAMN05443638_10851"/>
<reference evidence="7 8" key="1">
    <citation type="submission" date="2016-11" db="EMBL/GenBank/DDBJ databases">
        <authorList>
            <person name="Jaros S."/>
            <person name="Januszkiewicz K."/>
            <person name="Wedrychowicz H."/>
        </authorList>
    </citation>
    <scope>NUCLEOTIDE SEQUENCE [LARGE SCALE GENOMIC DNA]</scope>
    <source>
        <strain evidence="7 8">DSM 2631</strain>
    </source>
</reference>
<feature type="domain" description="Transketolase N-terminal" evidence="6">
    <location>
        <begin position="10"/>
        <end position="269"/>
    </location>
</feature>
<keyword evidence="3" id="KW-0808">Transferase</keyword>
<dbReference type="Pfam" id="PF00456">
    <property type="entry name" value="Transketolase_N"/>
    <property type="match status" value="1"/>
</dbReference>
<evidence type="ECO:0000256" key="3">
    <source>
        <dbReference type="ARBA" id="ARBA00022679"/>
    </source>
</evidence>